<evidence type="ECO:0000313" key="1">
    <source>
        <dbReference type="EMBL" id="MDQ1023774.1"/>
    </source>
</evidence>
<gene>
    <name evidence="1" type="ORF">QF035_001356</name>
</gene>
<dbReference type="Proteomes" id="UP001230328">
    <property type="component" value="Unassembled WGS sequence"/>
</dbReference>
<organism evidence="1 2">
    <name type="scientific">Streptomyces umbrinus</name>
    <dbReference type="NCBI Taxonomy" id="67370"/>
    <lineage>
        <taxon>Bacteria</taxon>
        <taxon>Bacillati</taxon>
        <taxon>Actinomycetota</taxon>
        <taxon>Actinomycetes</taxon>
        <taxon>Kitasatosporales</taxon>
        <taxon>Streptomycetaceae</taxon>
        <taxon>Streptomyces</taxon>
        <taxon>Streptomyces phaeochromogenes group</taxon>
    </lineage>
</organism>
<accession>A0ABU0SJR0</accession>
<sequence>MAEVRSPSYAAALARTVISRTSFGRHTITRTGRG</sequence>
<name>A0ABU0SJR0_9ACTN</name>
<protein>
    <submittedName>
        <fullName evidence="1">Uncharacterized protein</fullName>
    </submittedName>
</protein>
<evidence type="ECO:0000313" key="2">
    <source>
        <dbReference type="Proteomes" id="UP001230328"/>
    </source>
</evidence>
<keyword evidence="2" id="KW-1185">Reference proteome</keyword>
<reference evidence="1 2" key="1">
    <citation type="submission" date="2023-07" db="EMBL/GenBank/DDBJ databases">
        <title>Comparative genomics of wheat-associated soil bacteria to identify genetic determinants of phenazine resistance.</title>
        <authorList>
            <person name="Mouncey N."/>
        </authorList>
    </citation>
    <scope>NUCLEOTIDE SEQUENCE [LARGE SCALE GENOMIC DNA]</scope>
    <source>
        <strain evidence="1 2">V2I4</strain>
    </source>
</reference>
<comment type="caution">
    <text evidence="1">The sequence shown here is derived from an EMBL/GenBank/DDBJ whole genome shotgun (WGS) entry which is preliminary data.</text>
</comment>
<dbReference type="EMBL" id="JAUSZI010000002">
    <property type="protein sequence ID" value="MDQ1023774.1"/>
    <property type="molecule type" value="Genomic_DNA"/>
</dbReference>
<proteinExistence type="predicted"/>